<dbReference type="PIRSF" id="PIRSF002181">
    <property type="entry name" value="Ribosomal_L13"/>
    <property type="match status" value="1"/>
</dbReference>
<dbReference type="Proteomes" id="UP000179252">
    <property type="component" value="Unassembled WGS sequence"/>
</dbReference>
<dbReference type="GO" id="GO:0006412">
    <property type="term" value="P:translation"/>
    <property type="evidence" value="ECO:0007669"/>
    <property type="project" value="UniProtKB-UniRule"/>
</dbReference>
<dbReference type="GO" id="GO:0003735">
    <property type="term" value="F:structural constituent of ribosome"/>
    <property type="evidence" value="ECO:0007669"/>
    <property type="project" value="InterPro"/>
</dbReference>
<dbReference type="NCBIfam" id="TIGR01066">
    <property type="entry name" value="rplM_bact"/>
    <property type="match status" value="1"/>
</dbReference>
<dbReference type="PANTHER" id="PTHR11545:SF2">
    <property type="entry name" value="LARGE RIBOSOMAL SUBUNIT PROTEIN UL13M"/>
    <property type="match status" value="1"/>
</dbReference>
<dbReference type="InterPro" id="IPR005822">
    <property type="entry name" value="Ribosomal_uL13"/>
</dbReference>
<sequence>MKNIKLADIKRDWHLIDAKNKILGRLSTEVAGFLMGKNKNYFSPHLDTGDYVVVINAKDISLSGKKEIQKKYYHHSGFPGGLRIKMAKKLRENTPQSLIKHAVIGMLPKTKLGKIMFKKLFIFADSNHPYKDKFKS</sequence>
<dbReference type="Pfam" id="PF00572">
    <property type="entry name" value="Ribosomal_L13"/>
    <property type="match status" value="1"/>
</dbReference>
<comment type="similarity">
    <text evidence="1 4">Belongs to the universal ribosomal protein uL13 family.</text>
</comment>
<evidence type="ECO:0000256" key="1">
    <source>
        <dbReference type="ARBA" id="ARBA00006227"/>
    </source>
</evidence>
<evidence type="ECO:0000256" key="3">
    <source>
        <dbReference type="ARBA" id="ARBA00023274"/>
    </source>
</evidence>
<comment type="subunit">
    <text evidence="4">Part of the 50S ribosomal subunit.</text>
</comment>
<dbReference type="InterPro" id="IPR005823">
    <property type="entry name" value="Ribosomal_uL13_bac-type"/>
</dbReference>
<dbReference type="PANTHER" id="PTHR11545">
    <property type="entry name" value="RIBOSOMAL PROTEIN L13"/>
    <property type="match status" value="1"/>
</dbReference>
<dbReference type="AlphaFoldDB" id="A0A1F5FX82"/>
<evidence type="ECO:0000256" key="2">
    <source>
        <dbReference type="ARBA" id="ARBA00022980"/>
    </source>
</evidence>
<proteinExistence type="inferred from homology"/>
<accession>A0A1F5FX82</accession>
<organism evidence="5 6">
    <name type="scientific">Candidatus Curtissbacteria bacterium RBG_13_40_7</name>
    <dbReference type="NCBI Taxonomy" id="1797706"/>
    <lineage>
        <taxon>Bacteria</taxon>
        <taxon>Candidatus Curtissiibacteriota</taxon>
    </lineage>
</organism>
<dbReference type="HAMAP" id="MF_01366">
    <property type="entry name" value="Ribosomal_uL13"/>
    <property type="match status" value="1"/>
</dbReference>
<evidence type="ECO:0000313" key="5">
    <source>
        <dbReference type="EMBL" id="OGD84185.1"/>
    </source>
</evidence>
<dbReference type="GO" id="GO:0017148">
    <property type="term" value="P:negative regulation of translation"/>
    <property type="evidence" value="ECO:0007669"/>
    <property type="project" value="TreeGrafter"/>
</dbReference>
<reference evidence="5 6" key="1">
    <citation type="journal article" date="2016" name="Nat. Commun.">
        <title>Thousands of microbial genomes shed light on interconnected biogeochemical processes in an aquifer system.</title>
        <authorList>
            <person name="Anantharaman K."/>
            <person name="Brown C.T."/>
            <person name="Hug L.A."/>
            <person name="Sharon I."/>
            <person name="Castelle C.J."/>
            <person name="Probst A.J."/>
            <person name="Thomas B.C."/>
            <person name="Singh A."/>
            <person name="Wilkins M.J."/>
            <person name="Karaoz U."/>
            <person name="Brodie E.L."/>
            <person name="Williams K.H."/>
            <person name="Hubbard S.S."/>
            <person name="Banfield J.F."/>
        </authorList>
    </citation>
    <scope>NUCLEOTIDE SEQUENCE [LARGE SCALE GENOMIC DNA]</scope>
</reference>
<dbReference type="GO" id="GO:0003729">
    <property type="term" value="F:mRNA binding"/>
    <property type="evidence" value="ECO:0007669"/>
    <property type="project" value="TreeGrafter"/>
</dbReference>
<dbReference type="GO" id="GO:0022625">
    <property type="term" value="C:cytosolic large ribosomal subunit"/>
    <property type="evidence" value="ECO:0007669"/>
    <property type="project" value="TreeGrafter"/>
</dbReference>
<evidence type="ECO:0000313" key="6">
    <source>
        <dbReference type="Proteomes" id="UP000179252"/>
    </source>
</evidence>
<keyword evidence="2 4" id="KW-0689">Ribosomal protein</keyword>
<comment type="caution">
    <text evidence="5">The sequence shown here is derived from an EMBL/GenBank/DDBJ whole genome shotgun (WGS) entry which is preliminary data.</text>
</comment>
<protein>
    <recommendedName>
        <fullName evidence="4">Large ribosomal subunit protein uL13</fullName>
    </recommendedName>
</protein>
<evidence type="ECO:0000256" key="4">
    <source>
        <dbReference type="HAMAP-Rule" id="MF_01366"/>
    </source>
</evidence>
<name>A0A1F5FX82_9BACT</name>
<gene>
    <name evidence="4" type="primary">rplM</name>
    <name evidence="5" type="ORF">A2165_01085</name>
</gene>
<dbReference type="SUPFAM" id="SSF52161">
    <property type="entry name" value="Ribosomal protein L13"/>
    <property type="match status" value="1"/>
</dbReference>
<comment type="function">
    <text evidence="4">This protein is one of the early assembly proteins of the 50S ribosomal subunit, although it is not seen to bind rRNA by itself. It is important during the early stages of 50S assembly.</text>
</comment>
<dbReference type="Gene3D" id="3.90.1180.10">
    <property type="entry name" value="Ribosomal protein L13"/>
    <property type="match status" value="1"/>
</dbReference>
<keyword evidence="3 4" id="KW-0687">Ribonucleoprotein</keyword>
<dbReference type="InterPro" id="IPR036899">
    <property type="entry name" value="Ribosomal_uL13_sf"/>
</dbReference>
<dbReference type="EMBL" id="MFAU01000028">
    <property type="protein sequence ID" value="OGD84185.1"/>
    <property type="molecule type" value="Genomic_DNA"/>
</dbReference>
<dbReference type="CDD" id="cd00392">
    <property type="entry name" value="Ribosomal_L13"/>
    <property type="match status" value="1"/>
</dbReference>